<comment type="caution">
    <text evidence="9">The sequence shown here is derived from an EMBL/GenBank/DDBJ whole genome shotgun (WGS) entry which is preliminary data.</text>
</comment>
<gene>
    <name evidence="9" type="ORF">VL15_31120</name>
</gene>
<feature type="domain" description="Glycine transporter" evidence="8">
    <location>
        <begin position="10"/>
        <end position="84"/>
    </location>
</feature>
<accession>A0A0J5WI85</accession>
<dbReference type="RefSeq" id="WP_048250583.1">
    <property type="nucleotide sequence ID" value="NZ_LDWR01000059.1"/>
</dbReference>
<dbReference type="Pfam" id="PF03458">
    <property type="entry name" value="Gly_transporter"/>
    <property type="match status" value="2"/>
</dbReference>
<sequence length="207" mass="20876">MKTTTKLVLAADLAGTAVFAIEGAVAAMRGGLDLLGVMVIAFTVALGGGVVRDLLIGAAPPNAIRDWRYPALAFAMGLVTFAFHAQILGIPDYILIALDAAGLALFAVAGAQKAVEYGIGPFIAALMGVVTGVGGGVVRDLLLARVPTVLVSDIYASAAFVGGALVVAGRRAGLPPVVAAVGAGIACFALRLTAVRYGWHLPRAQLG</sequence>
<keyword evidence="3" id="KW-1003">Cell membrane</keyword>
<evidence type="ECO:0000256" key="2">
    <source>
        <dbReference type="ARBA" id="ARBA00008193"/>
    </source>
</evidence>
<feature type="transmembrane region" description="Helical" evidence="7">
    <location>
        <begin position="7"/>
        <end position="28"/>
    </location>
</feature>
<evidence type="ECO:0000256" key="5">
    <source>
        <dbReference type="ARBA" id="ARBA00022989"/>
    </source>
</evidence>
<feature type="transmembrane region" description="Helical" evidence="7">
    <location>
        <begin position="150"/>
        <end position="168"/>
    </location>
</feature>
<dbReference type="PANTHER" id="PTHR30506">
    <property type="entry name" value="INNER MEMBRANE PROTEIN"/>
    <property type="match status" value="1"/>
</dbReference>
<dbReference type="GO" id="GO:0005886">
    <property type="term" value="C:plasma membrane"/>
    <property type="evidence" value="ECO:0007669"/>
    <property type="project" value="UniProtKB-SubCell"/>
</dbReference>
<evidence type="ECO:0000256" key="3">
    <source>
        <dbReference type="ARBA" id="ARBA00022475"/>
    </source>
</evidence>
<keyword evidence="5 7" id="KW-1133">Transmembrane helix</keyword>
<dbReference type="AlphaFoldDB" id="A0A0J5WI85"/>
<evidence type="ECO:0000256" key="6">
    <source>
        <dbReference type="ARBA" id="ARBA00023136"/>
    </source>
</evidence>
<evidence type="ECO:0000313" key="10">
    <source>
        <dbReference type="Proteomes" id="UP000036338"/>
    </source>
</evidence>
<feature type="transmembrane region" description="Helical" evidence="7">
    <location>
        <begin position="177"/>
        <end position="199"/>
    </location>
</feature>
<feature type="transmembrane region" description="Helical" evidence="7">
    <location>
        <begin position="118"/>
        <end position="138"/>
    </location>
</feature>
<evidence type="ECO:0000256" key="7">
    <source>
        <dbReference type="SAM" id="Phobius"/>
    </source>
</evidence>
<feature type="transmembrane region" description="Helical" evidence="7">
    <location>
        <begin position="93"/>
        <end position="111"/>
    </location>
</feature>
<feature type="domain" description="Glycine transporter" evidence="8">
    <location>
        <begin position="97"/>
        <end position="168"/>
    </location>
</feature>
<evidence type="ECO:0000256" key="4">
    <source>
        <dbReference type="ARBA" id="ARBA00022692"/>
    </source>
</evidence>
<dbReference type="InterPro" id="IPR005115">
    <property type="entry name" value="Gly_transporter"/>
</dbReference>
<comment type="similarity">
    <text evidence="2">Belongs to the UPF0126 family.</text>
</comment>
<reference evidence="9 10" key="1">
    <citation type="submission" date="2015-05" db="EMBL/GenBank/DDBJ databases">
        <title>Draft genome of Burkholderia cepacia LK29.</title>
        <authorList>
            <person name="Chan X.Y."/>
        </authorList>
    </citation>
    <scope>NUCLEOTIDE SEQUENCE [LARGE SCALE GENOMIC DNA]</scope>
    <source>
        <strain evidence="9 10">LK29</strain>
    </source>
</reference>
<evidence type="ECO:0000259" key="8">
    <source>
        <dbReference type="Pfam" id="PF03458"/>
    </source>
</evidence>
<keyword evidence="4 7" id="KW-0812">Transmembrane</keyword>
<keyword evidence="6 7" id="KW-0472">Membrane</keyword>
<dbReference type="Proteomes" id="UP000036338">
    <property type="component" value="Unassembled WGS sequence"/>
</dbReference>
<name>A0A0J5WI85_BURCE</name>
<comment type="subcellular location">
    <subcellularLocation>
        <location evidence="1">Cell membrane</location>
        <topology evidence="1">Multi-pass membrane protein</topology>
    </subcellularLocation>
</comment>
<organism evidence="9 10">
    <name type="scientific">Burkholderia cepacia</name>
    <name type="common">Pseudomonas cepacia</name>
    <dbReference type="NCBI Taxonomy" id="292"/>
    <lineage>
        <taxon>Bacteria</taxon>
        <taxon>Pseudomonadati</taxon>
        <taxon>Pseudomonadota</taxon>
        <taxon>Betaproteobacteria</taxon>
        <taxon>Burkholderiales</taxon>
        <taxon>Burkholderiaceae</taxon>
        <taxon>Burkholderia</taxon>
        <taxon>Burkholderia cepacia complex</taxon>
    </lineage>
</organism>
<evidence type="ECO:0000313" key="9">
    <source>
        <dbReference type="EMBL" id="KML47835.1"/>
    </source>
</evidence>
<feature type="transmembrane region" description="Helical" evidence="7">
    <location>
        <begin position="34"/>
        <end position="55"/>
    </location>
</feature>
<feature type="transmembrane region" description="Helical" evidence="7">
    <location>
        <begin position="67"/>
        <end position="87"/>
    </location>
</feature>
<protein>
    <submittedName>
        <fullName evidence="9">Membrane protein</fullName>
    </submittedName>
</protein>
<evidence type="ECO:0000256" key="1">
    <source>
        <dbReference type="ARBA" id="ARBA00004651"/>
    </source>
</evidence>
<proteinExistence type="inferred from homology"/>
<dbReference type="EMBL" id="LDWR01000059">
    <property type="protein sequence ID" value="KML47835.1"/>
    <property type="molecule type" value="Genomic_DNA"/>
</dbReference>
<dbReference type="PANTHER" id="PTHR30506:SF3">
    <property type="entry name" value="UPF0126 INNER MEMBRANE PROTEIN YADS-RELATED"/>
    <property type="match status" value="1"/>
</dbReference>
<dbReference type="PATRIC" id="fig|292.27.peg.6893"/>